<feature type="signal peptide" evidence="1">
    <location>
        <begin position="1"/>
        <end position="18"/>
    </location>
</feature>
<dbReference type="OrthoDB" id="669636at2"/>
<dbReference type="EMBL" id="SGIU01000001">
    <property type="protein sequence ID" value="TAI48896.1"/>
    <property type="molecule type" value="Genomic_DNA"/>
</dbReference>
<accession>A0A4Q8QKX8</accession>
<comment type="caution">
    <text evidence="2">The sequence shown here is derived from an EMBL/GenBank/DDBJ whole genome shotgun (WGS) entry which is preliminary data.</text>
</comment>
<proteinExistence type="predicted"/>
<evidence type="ECO:0000313" key="3">
    <source>
        <dbReference type="Proteomes" id="UP000291981"/>
    </source>
</evidence>
<dbReference type="RefSeq" id="WP_130609771.1">
    <property type="nucleotide sequence ID" value="NZ_SGIU01000001.1"/>
</dbReference>
<name>A0A4Q8QKX8_9FLAO</name>
<organism evidence="2 3">
    <name type="scientific">Flagellimonas allohymeniacidonis</name>
    <dbReference type="NCBI Taxonomy" id="2517819"/>
    <lineage>
        <taxon>Bacteria</taxon>
        <taxon>Pseudomonadati</taxon>
        <taxon>Bacteroidota</taxon>
        <taxon>Flavobacteriia</taxon>
        <taxon>Flavobacteriales</taxon>
        <taxon>Flavobacteriaceae</taxon>
        <taxon>Flagellimonas</taxon>
    </lineage>
</organism>
<dbReference type="Proteomes" id="UP000291981">
    <property type="component" value="Unassembled WGS sequence"/>
</dbReference>
<sequence length="284" mass="30941">MKKLFLLLFLPLAFVAFAQTGNNDILFTNSGEIIQGKVVKVTASSISFSYPGETLINELSTTNLQKIVFSSGRTQNFSGSPESSSATKMVAKENFIPEQTKEPIPTEEIFLGPGVENNKLVVVPSSFTKNGGFDKDTSSQITRFATTYLADKNQSQPIEVQEMSKTISMLVDAGIGFQQLATSPIDKLQAALKAEHLVIITVSETKNQSKPKSSGFYDDAPAQEAESSLKYDIELIVYGGEGKETYSTKLSDERSYKSNLASGGQEWKTGLKYVLDQVLTSANL</sequence>
<feature type="chain" id="PRO_5020564210" evidence="1">
    <location>
        <begin position="19"/>
        <end position="284"/>
    </location>
</feature>
<keyword evidence="3" id="KW-1185">Reference proteome</keyword>
<evidence type="ECO:0000313" key="2">
    <source>
        <dbReference type="EMBL" id="TAI48896.1"/>
    </source>
</evidence>
<evidence type="ECO:0000256" key="1">
    <source>
        <dbReference type="SAM" id="SignalP"/>
    </source>
</evidence>
<keyword evidence="1" id="KW-0732">Signal</keyword>
<reference evidence="2 3" key="1">
    <citation type="submission" date="2019-02" db="EMBL/GenBank/DDBJ databases">
        <title>Draft genome sequence of Muricauda sp. 176CP4-71.</title>
        <authorList>
            <person name="Park J.-S."/>
        </authorList>
    </citation>
    <scope>NUCLEOTIDE SEQUENCE [LARGE SCALE GENOMIC DNA]</scope>
    <source>
        <strain evidence="2 3">176CP4-71</strain>
    </source>
</reference>
<dbReference type="AlphaFoldDB" id="A0A4Q8QKX8"/>
<protein>
    <submittedName>
        <fullName evidence="2">Uncharacterized protein</fullName>
    </submittedName>
</protein>
<gene>
    <name evidence="2" type="ORF">EW142_03615</name>
</gene>